<dbReference type="Gene3D" id="3.90.1150.10">
    <property type="entry name" value="Aspartate Aminotransferase, domain 1"/>
    <property type="match status" value="1"/>
</dbReference>
<dbReference type="InterPro" id="IPR015421">
    <property type="entry name" value="PyrdxlP-dep_Trfase_major"/>
</dbReference>
<feature type="domain" description="Aminotransferase class I/classII large" evidence="3">
    <location>
        <begin position="177"/>
        <end position="347"/>
    </location>
</feature>
<dbReference type="EC" id="2.3.1.-" evidence="4"/>
<proteinExistence type="predicted"/>
<dbReference type="InterPro" id="IPR015422">
    <property type="entry name" value="PyrdxlP-dep_Trfase_small"/>
</dbReference>
<dbReference type="STRING" id="1232681.ADIS_4365"/>
<keyword evidence="2 4" id="KW-0808">Transferase</keyword>
<sequence length="353" mass="38826">MQIRLVTDRAQPVIFQDGKRYLQFAGTSYLGMGSLPEFVALVKEGIDRHGINHGSSRGSNVQLGVYGAFEHFFSNQAGAEDACLVSSGYLSGQLAVDAMLPHTDLWWVSPDAHPAILPRGKSGDSRQSFDSWAASCVDRAKTLLGQRIAIVANAVDPLAPRVHNFGWLEQLPPVNEYTVLIDDSHAFGIVGPGCFGTYRRWNKAQISLLVCGSLGKALGLPAGIVLADALWIKRMRDNRIFRSSSPPAPAPLHAFLQGQSLYYRQRTRLEEVVYRVANELETNPFCYTADGFPVVTFSPQHWVESLACHRIVVSSFAYPDPTDTPVNRVVLSAAHLDEDVDYLISRLNSLAKS</sequence>
<dbReference type="GO" id="GO:0016746">
    <property type="term" value="F:acyltransferase activity"/>
    <property type="evidence" value="ECO:0007669"/>
    <property type="project" value="UniProtKB-KW"/>
</dbReference>
<dbReference type="PANTHER" id="PTHR13693">
    <property type="entry name" value="CLASS II AMINOTRANSFERASE/8-AMINO-7-OXONONANOATE SYNTHASE"/>
    <property type="match status" value="1"/>
</dbReference>
<dbReference type="Pfam" id="PF00155">
    <property type="entry name" value="Aminotran_1_2"/>
    <property type="match status" value="1"/>
</dbReference>
<organism evidence="4 5">
    <name type="scientific">Lunatimonas lonarensis</name>
    <dbReference type="NCBI Taxonomy" id="1232681"/>
    <lineage>
        <taxon>Bacteria</taxon>
        <taxon>Pseudomonadati</taxon>
        <taxon>Bacteroidota</taxon>
        <taxon>Cytophagia</taxon>
        <taxon>Cytophagales</taxon>
        <taxon>Cyclobacteriaceae</taxon>
    </lineage>
</organism>
<dbReference type="InterPro" id="IPR004839">
    <property type="entry name" value="Aminotransferase_I/II_large"/>
</dbReference>
<dbReference type="InterPro" id="IPR050087">
    <property type="entry name" value="AON_synthase_class-II"/>
</dbReference>
<reference evidence="4 5" key="1">
    <citation type="submission" date="2013-02" db="EMBL/GenBank/DDBJ databases">
        <title>A novel strain isolated from Lonar lake, Maharashtra, India.</title>
        <authorList>
            <person name="Singh A."/>
        </authorList>
    </citation>
    <scope>NUCLEOTIDE SEQUENCE [LARGE SCALE GENOMIC DNA]</scope>
    <source>
        <strain evidence="4 5">AK24</strain>
    </source>
</reference>
<protein>
    <submittedName>
        <fullName evidence="4">Aminotransferase, class II</fullName>
        <ecNumber evidence="4">2.3.1.-</ecNumber>
    </submittedName>
</protein>
<dbReference type="Gene3D" id="3.40.640.10">
    <property type="entry name" value="Type I PLP-dependent aspartate aminotransferase-like (Major domain)"/>
    <property type="match status" value="1"/>
</dbReference>
<keyword evidence="5" id="KW-1185">Reference proteome</keyword>
<dbReference type="OrthoDB" id="846426at2"/>
<evidence type="ECO:0000313" key="4">
    <source>
        <dbReference type="EMBL" id="EON75194.1"/>
    </source>
</evidence>
<gene>
    <name evidence="4" type="ORF">ADIS_4365</name>
</gene>
<comment type="cofactor">
    <cofactor evidence="1">
        <name>pyridoxal 5'-phosphate</name>
        <dbReference type="ChEBI" id="CHEBI:597326"/>
    </cofactor>
</comment>
<dbReference type="Proteomes" id="UP000013909">
    <property type="component" value="Unassembled WGS sequence"/>
</dbReference>
<evidence type="ECO:0000256" key="1">
    <source>
        <dbReference type="ARBA" id="ARBA00001933"/>
    </source>
</evidence>
<accession>R7ZMG0</accession>
<dbReference type="RefSeq" id="WP_010856478.1">
    <property type="nucleotide sequence ID" value="NZ_AQHR01000110.1"/>
</dbReference>
<dbReference type="GO" id="GO:0008483">
    <property type="term" value="F:transaminase activity"/>
    <property type="evidence" value="ECO:0007669"/>
    <property type="project" value="UniProtKB-KW"/>
</dbReference>
<comment type="caution">
    <text evidence="4">The sequence shown here is derived from an EMBL/GenBank/DDBJ whole genome shotgun (WGS) entry which is preliminary data.</text>
</comment>
<keyword evidence="4" id="KW-0032">Aminotransferase</keyword>
<dbReference type="SUPFAM" id="SSF53383">
    <property type="entry name" value="PLP-dependent transferases"/>
    <property type="match status" value="1"/>
</dbReference>
<dbReference type="AlphaFoldDB" id="R7ZMG0"/>
<evidence type="ECO:0000256" key="2">
    <source>
        <dbReference type="ARBA" id="ARBA00022679"/>
    </source>
</evidence>
<keyword evidence="4" id="KW-0012">Acyltransferase</keyword>
<name>R7ZMG0_9BACT</name>
<dbReference type="EMBL" id="AQHR01000110">
    <property type="protein sequence ID" value="EON75194.1"/>
    <property type="molecule type" value="Genomic_DNA"/>
</dbReference>
<dbReference type="InterPro" id="IPR015424">
    <property type="entry name" value="PyrdxlP-dep_Trfase"/>
</dbReference>
<evidence type="ECO:0000259" key="3">
    <source>
        <dbReference type="Pfam" id="PF00155"/>
    </source>
</evidence>
<dbReference type="GO" id="GO:0030170">
    <property type="term" value="F:pyridoxal phosphate binding"/>
    <property type="evidence" value="ECO:0007669"/>
    <property type="project" value="InterPro"/>
</dbReference>
<evidence type="ECO:0000313" key="5">
    <source>
        <dbReference type="Proteomes" id="UP000013909"/>
    </source>
</evidence>